<dbReference type="InterPro" id="IPR012171">
    <property type="entry name" value="Fatty_acid_desaturase"/>
</dbReference>
<feature type="transmembrane region" description="Helical" evidence="1">
    <location>
        <begin position="205"/>
        <end position="225"/>
    </location>
</feature>
<dbReference type="Pfam" id="PF00487">
    <property type="entry name" value="FA_desaturase"/>
    <property type="match status" value="1"/>
</dbReference>
<dbReference type="PANTHER" id="PTHR19353:SF73">
    <property type="entry name" value="FATTY ACID DESATURASE"/>
    <property type="match status" value="1"/>
</dbReference>
<reference evidence="3 4" key="1">
    <citation type="submission" date="2019-05" db="EMBL/GenBank/DDBJ databases">
        <title>Marivita sp. nov. isolated from sea sediment.</title>
        <authorList>
            <person name="Kim W."/>
        </authorList>
    </citation>
    <scope>NUCLEOTIDE SEQUENCE [LARGE SCALE GENOMIC DNA]</scope>
    <source>
        <strain evidence="3 4">CAU 1492</strain>
    </source>
</reference>
<name>A0ABY2XBC4_9RHOB</name>
<keyword evidence="1" id="KW-1133">Transmembrane helix</keyword>
<dbReference type="RefSeq" id="WP_138863825.1">
    <property type="nucleotide sequence ID" value="NZ_VCPC01000002.1"/>
</dbReference>
<feature type="transmembrane region" description="Helical" evidence="1">
    <location>
        <begin position="25"/>
        <end position="45"/>
    </location>
</feature>
<feature type="domain" description="Fatty acid desaturase" evidence="2">
    <location>
        <begin position="51"/>
        <end position="296"/>
    </location>
</feature>
<keyword evidence="1" id="KW-0472">Membrane</keyword>
<feature type="transmembrane region" description="Helical" evidence="1">
    <location>
        <begin position="51"/>
        <end position="70"/>
    </location>
</feature>
<evidence type="ECO:0000313" key="4">
    <source>
        <dbReference type="Proteomes" id="UP001191082"/>
    </source>
</evidence>
<proteinExistence type="predicted"/>
<organism evidence="3 4">
    <name type="scientific">Arenibacterium halophilum</name>
    <dbReference type="NCBI Taxonomy" id="2583821"/>
    <lineage>
        <taxon>Bacteria</taxon>
        <taxon>Pseudomonadati</taxon>
        <taxon>Pseudomonadota</taxon>
        <taxon>Alphaproteobacteria</taxon>
        <taxon>Rhodobacterales</taxon>
        <taxon>Paracoccaceae</taxon>
        <taxon>Arenibacterium</taxon>
    </lineage>
</organism>
<feature type="transmembrane region" description="Helical" evidence="1">
    <location>
        <begin position="177"/>
        <end position="199"/>
    </location>
</feature>
<keyword evidence="1" id="KW-0812">Transmembrane</keyword>
<evidence type="ECO:0000259" key="2">
    <source>
        <dbReference type="Pfam" id="PF00487"/>
    </source>
</evidence>
<accession>A0ABY2XBC4</accession>
<keyword evidence="4" id="KW-1185">Reference proteome</keyword>
<dbReference type="EMBL" id="VCPC01000002">
    <property type="protein sequence ID" value="TMV13269.1"/>
    <property type="molecule type" value="Genomic_DNA"/>
</dbReference>
<gene>
    <name evidence="3" type="ORF">FGK64_10965</name>
</gene>
<evidence type="ECO:0000313" key="3">
    <source>
        <dbReference type="EMBL" id="TMV13269.1"/>
    </source>
</evidence>
<dbReference type="PANTHER" id="PTHR19353">
    <property type="entry name" value="FATTY ACID DESATURASE 2"/>
    <property type="match status" value="1"/>
</dbReference>
<dbReference type="InterPro" id="IPR005804">
    <property type="entry name" value="FA_desaturase_dom"/>
</dbReference>
<comment type="caution">
    <text evidence="3">The sequence shown here is derived from an EMBL/GenBank/DDBJ whole genome shotgun (WGS) entry which is preliminary data.</text>
</comment>
<dbReference type="Proteomes" id="UP001191082">
    <property type="component" value="Unassembled WGS sequence"/>
</dbReference>
<evidence type="ECO:0000256" key="1">
    <source>
        <dbReference type="SAM" id="Phobius"/>
    </source>
</evidence>
<sequence length="336" mass="38456">MATSPASDFNLRAHTRAYCEKDNRLAALSYFGTFAVYFASLFLAITYVHLWWVLAPMALVHAMSAVRLYVLQHDTGHHSLFATRGQNELAGHVLSPFTFAPFEVMKQNHNLHHANIGNLDHRETGEIHTMTLREWHAAGMWRRLFYRLYRNPLVFVPLGSAFTYFVRYRWPKNTTRFGIPGVILHNLAIAAYIGLLYWFAGTTGVLVWLGASFLGGMIGVFLVYLQHNFEDTYWDRRPDLDPQIAAIQGSSCLDFGWWFDHTVACITLHDIHHFNARIPSYRLRACHYALPEHVAPRRIKFPEAVAALNLKLWDEDQGRLVPFPPGEFPAQSKASS</sequence>
<dbReference type="CDD" id="cd03507">
    <property type="entry name" value="Delta12-FADS-like"/>
    <property type="match status" value="1"/>
</dbReference>
<protein>
    <submittedName>
        <fullName evidence="3">Fatty acid desaturase</fullName>
    </submittedName>
</protein>